<sequence length="87" mass="10321">MRRFTFGAESILRLGPRTQTQAFGMKQHQISEEEEADEENMEGSEQPRYIPIRRHSRFYTSMRARKHRRDRGSSRDSMEVETQDSGE</sequence>
<feature type="compositionally biased region" description="Acidic residues" evidence="1">
    <location>
        <begin position="32"/>
        <end position="42"/>
    </location>
</feature>
<organism evidence="2 3">
    <name type="scientific">Engystomops pustulosus</name>
    <name type="common">Tungara frog</name>
    <name type="synonym">Physalaemus pustulosus</name>
    <dbReference type="NCBI Taxonomy" id="76066"/>
    <lineage>
        <taxon>Eukaryota</taxon>
        <taxon>Metazoa</taxon>
        <taxon>Chordata</taxon>
        <taxon>Craniata</taxon>
        <taxon>Vertebrata</taxon>
        <taxon>Euteleostomi</taxon>
        <taxon>Amphibia</taxon>
        <taxon>Batrachia</taxon>
        <taxon>Anura</taxon>
        <taxon>Neobatrachia</taxon>
        <taxon>Hyloidea</taxon>
        <taxon>Leptodactylidae</taxon>
        <taxon>Leiuperinae</taxon>
        <taxon>Engystomops</taxon>
    </lineage>
</organism>
<accession>A0AAV7C8E7</accession>
<evidence type="ECO:0000313" key="3">
    <source>
        <dbReference type="Proteomes" id="UP000824782"/>
    </source>
</evidence>
<keyword evidence="3" id="KW-1185">Reference proteome</keyword>
<dbReference type="AlphaFoldDB" id="A0AAV7C8E7"/>
<comment type="caution">
    <text evidence="2">The sequence shown here is derived from an EMBL/GenBank/DDBJ whole genome shotgun (WGS) entry which is preliminary data.</text>
</comment>
<protein>
    <submittedName>
        <fullName evidence="2">Uncharacterized protein</fullName>
    </submittedName>
</protein>
<gene>
    <name evidence="2" type="ORF">GDO81_007365</name>
</gene>
<feature type="region of interest" description="Disordered" evidence="1">
    <location>
        <begin position="29"/>
        <end position="87"/>
    </location>
</feature>
<dbReference type="Proteomes" id="UP000824782">
    <property type="component" value="Unassembled WGS sequence"/>
</dbReference>
<reference evidence="2" key="1">
    <citation type="thesis" date="2020" institute="ProQuest LLC" country="789 East Eisenhower Parkway, Ann Arbor, MI, USA">
        <title>Comparative Genomics and Chromosome Evolution.</title>
        <authorList>
            <person name="Mudd A.B."/>
        </authorList>
    </citation>
    <scope>NUCLEOTIDE SEQUENCE</scope>
    <source>
        <strain evidence="2">237g6f4</strain>
        <tissue evidence="2">Blood</tissue>
    </source>
</reference>
<name>A0AAV7C8E7_ENGPU</name>
<proteinExistence type="predicted"/>
<evidence type="ECO:0000256" key="1">
    <source>
        <dbReference type="SAM" id="MobiDB-lite"/>
    </source>
</evidence>
<feature type="compositionally biased region" description="Basic residues" evidence="1">
    <location>
        <begin position="51"/>
        <end position="70"/>
    </location>
</feature>
<dbReference type="EMBL" id="WNYA01000003">
    <property type="protein sequence ID" value="KAG8580622.1"/>
    <property type="molecule type" value="Genomic_DNA"/>
</dbReference>
<evidence type="ECO:0000313" key="2">
    <source>
        <dbReference type="EMBL" id="KAG8580622.1"/>
    </source>
</evidence>